<reference evidence="2 3" key="1">
    <citation type="submission" date="2013-02" db="EMBL/GenBank/DDBJ databases">
        <title>The Genome Annotation of Plasmodium falciparum Vietnam Oak-Knoll (FVO).</title>
        <authorList>
            <consortium name="The Broad Institute Genome Sequencing Platform"/>
            <consortium name="The Broad Institute Genome Sequencing Center for Infectious Disease"/>
            <person name="Neafsey D."/>
            <person name="Hoffman S."/>
            <person name="Volkman S."/>
            <person name="Rosenthal P."/>
            <person name="Walker B."/>
            <person name="Young S.K."/>
            <person name="Zeng Q."/>
            <person name="Gargeya S."/>
            <person name="Fitzgerald M."/>
            <person name="Haas B."/>
            <person name="Abouelleil A."/>
            <person name="Allen A.W."/>
            <person name="Alvarado L."/>
            <person name="Arachchi H.M."/>
            <person name="Berlin A.M."/>
            <person name="Chapman S.B."/>
            <person name="Gainer-Dewar J."/>
            <person name="Goldberg J."/>
            <person name="Griggs A."/>
            <person name="Gujja S."/>
            <person name="Hansen M."/>
            <person name="Howarth C."/>
            <person name="Imamovic A."/>
            <person name="Ireland A."/>
            <person name="Larimer J."/>
            <person name="McCowan C."/>
            <person name="Murphy C."/>
            <person name="Pearson M."/>
            <person name="Poon T.W."/>
            <person name="Priest M."/>
            <person name="Roberts A."/>
            <person name="Saif S."/>
            <person name="Shea T."/>
            <person name="Sisk P."/>
            <person name="Sykes S."/>
            <person name="Wortman J."/>
            <person name="Nusbaum C."/>
            <person name="Birren B."/>
        </authorList>
    </citation>
    <scope>NUCLEOTIDE SEQUENCE [LARGE SCALE GENOMIC DNA]</scope>
    <source>
        <strain evidence="3">Vietnam Oak-Knoll (FVO)</strain>
    </source>
</reference>
<feature type="transmembrane region" description="Helical" evidence="1">
    <location>
        <begin position="97"/>
        <end position="118"/>
    </location>
</feature>
<evidence type="ECO:0000256" key="1">
    <source>
        <dbReference type="SAM" id="Phobius"/>
    </source>
</evidence>
<organism evidence="2 3">
    <name type="scientific">Plasmodium falciparum Vietnam Oak-Knoll</name>
    <name type="common">FVO</name>
    <dbReference type="NCBI Taxonomy" id="1036723"/>
    <lineage>
        <taxon>Eukaryota</taxon>
        <taxon>Sar</taxon>
        <taxon>Alveolata</taxon>
        <taxon>Apicomplexa</taxon>
        <taxon>Aconoidasida</taxon>
        <taxon>Haemosporida</taxon>
        <taxon>Plasmodiidae</taxon>
        <taxon>Plasmodium</taxon>
        <taxon>Plasmodium (Laverania)</taxon>
    </lineage>
</organism>
<keyword evidence="1" id="KW-1133">Transmembrane helix</keyword>
<dbReference type="EMBL" id="KI925077">
    <property type="protein sequence ID" value="ETW18811.1"/>
    <property type="molecule type" value="Genomic_DNA"/>
</dbReference>
<sequence length="158" mass="18831">MNYSLITKKKFHLYNVPHFIYNKIKINNIKNNTCITKRTYNTTNGEFKNVLSQNLDDKNNHNFSNMKYKPVNSQPKKNLSVFGYNRGKFFVSIKKDFTSFVVNTLIISVFLYSVYTLAPNETISQRRKRIITERLMKEYELTDKDLEMIEDYDEIVEK</sequence>
<proteinExistence type="predicted"/>
<dbReference type="Proteomes" id="UP000030690">
    <property type="component" value="Unassembled WGS sequence"/>
</dbReference>
<evidence type="ECO:0000313" key="3">
    <source>
        <dbReference type="Proteomes" id="UP000030690"/>
    </source>
</evidence>
<accession>A0A024V7M0</accession>
<name>A0A024V7M0_PLAFA</name>
<keyword evidence="1" id="KW-0472">Membrane</keyword>
<reference evidence="2 3" key="2">
    <citation type="submission" date="2013-02" db="EMBL/GenBank/DDBJ databases">
        <title>The Genome Sequence of Plasmodium falciparum Vietnam Oak-Knoll (FVO).</title>
        <authorList>
            <consortium name="The Broad Institute Genome Sequencing Platform"/>
            <consortium name="The Broad Institute Genome Sequencing Center for Infectious Disease"/>
            <person name="Neafsey D."/>
            <person name="Cheeseman I."/>
            <person name="Volkman S."/>
            <person name="Adams J."/>
            <person name="Walker B."/>
            <person name="Young S.K."/>
            <person name="Zeng Q."/>
            <person name="Gargeya S."/>
            <person name="Fitzgerald M."/>
            <person name="Haas B."/>
            <person name="Abouelleil A."/>
            <person name="Alvarado L."/>
            <person name="Arachchi H.M."/>
            <person name="Berlin A.M."/>
            <person name="Chapman S.B."/>
            <person name="Dewar J."/>
            <person name="Goldberg J."/>
            <person name="Griggs A."/>
            <person name="Gujja S."/>
            <person name="Hansen M."/>
            <person name="Howarth C."/>
            <person name="Imamovic A."/>
            <person name="Larimer J."/>
            <person name="McCowan C."/>
            <person name="Murphy C."/>
            <person name="Neiman D."/>
            <person name="Pearson M."/>
            <person name="Priest M."/>
            <person name="Roberts A."/>
            <person name="Saif S."/>
            <person name="Shea T."/>
            <person name="Sisk P."/>
            <person name="Sykes S."/>
            <person name="Wortman J."/>
            <person name="Nusbaum C."/>
            <person name="Birren B."/>
        </authorList>
    </citation>
    <scope>NUCLEOTIDE SEQUENCE [LARGE SCALE GENOMIC DNA]</scope>
    <source>
        <strain evidence="3">Vietnam Oak-Knoll (FVO)</strain>
    </source>
</reference>
<gene>
    <name evidence="2" type="ORF">PFFVO_02312</name>
</gene>
<keyword evidence="1" id="KW-0812">Transmembrane</keyword>
<dbReference type="AlphaFoldDB" id="A0A024V7M0"/>
<protein>
    <submittedName>
        <fullName evidence="2">Uncharacterized protein</fullName>
    </submittedName>
</protein>
<dbReference type="OrthoDB" id="365638at2759"/>
<evidence type="ECO:0000313" key="2">
    <source>
        <dbReference type="EMBL" id="ETW18811.1"/>
    </source>
</evidence>